<evidence type="ECO:0008006" key="4">
    <source>
        <dbReference type="Google" id="ProtNLM"/>
    </source>
</evidence>
<dbReference type="Proteomes" id="UP000290545">
    <property type="component" value="Unassembled WGS sequence"/>
</dbReference>
<dbReference type="RefSeq" id="WP_129004829.1">
    <property type="nucleotide sequence ID" value="NZ_SDHZ01000002.1"/>
</dbReference>
<dbReference type="AlphaFoldDB" id="A0A4Q1D7U0"/>
<protein>
    <recommendedName>
        <fullName evidence="4">DUF4843 domain-containing protein</fullName>
    </recommendedName>
</protein>
<keyword evidence="3" id="KW-1185">Reference proteome</keyword>
<dbReference type="EMBL" id="SDHZ01000002">
    <property type="protein sequence ID" value="RXK83777.1"/>
    <property type="molecule type" value="Genomic_DNA"/>
</dbReference>
<comment type="caution">
    <text evidence="2">The sequence shown here is derived from an EMBL/GenBank/DDBJ whole genome shotgun (WGS) entry which is preliminary data.</text>
</comment>
<accession>A0A4Q1D7U0</accession>
<dbReference type="OrthoDB" id="880459at2"/>
<feature type="signal peptide" evidence="1">
    <location>
        <begin position="1"/>
        <end position="25"/>
    </location>
</feature>
<evidence type="ECO:0000313" key="2">
    <source>
        <dbReference type="EMBL" id="RXK83777.1"/>
    </source>
</evidence>
<sequence length="173" mass="18839">MKLKMPFFLLVLLTGALCLSSCSQDDETLPDYLQLKINGSTVRWTKGATEVVPQAPVTQKTNFSLTGNNDSSNVIFFIGVEVNGSTLAPGTYSSDDYMLPVSYGVVGAGNTFVKEFTSTATIDGQPKPKYVLTIKSVTDQYVTGSFTGNLLIDAKNKEVIEITEGEFMMPRLR</sequence>
<keyword evidence="1" id="KW-0732">Signal</keyword>
<evidence type="ECO:0000313" key="3">
    <source>
        <dbReference type="Proteomes" id="UP000290545"/>
    </source>
</evidence>
<name>A0A4Q1D7U0_9BACT</name>
<organism evidence="2 3">
    <name type="scientific">Filimonas effusa</name>
    <dbReference type="NCBI Taxonomy" id="2508721"/>
    <lineage>
        <taxon>Bacteria</taxon>
        <taxon>Pseudomonadati</taxon>
        <taxon>Bacteroidota</taxon>
        <taxon>Chitinophagia</taxon>
        <taxon>Chitinophagales</taxon>
        <taxon>Chitinophagaceae</taxon>
        <taxon>Filimonas</taxon>
    </lineage>
</organism>
<gene>
    <name evidence="2" type="ORF">ESB13_17030</name>
</gene>
<proteinExistence type="predicted"/>
<feature type="chain" id="PRO_5020939454" description="DUF4843 domain-containing protein" evidence="1">
    <location>
        <begin position="26"/>
        <end position="173"/>
    </location>
</feature>
<reference evidence="2 3" key="1">
    <citation type="submission" date="2019-01" db="EMBL/GenBank/DDBJ databases">
        <title>Filimonas sp. strain TTM-71.</title>
        <authorList>
            <person name="Chen W.-M."/>
        </authorList>
    </citation>
    <scope>NUCLEOTIDE SEQUENCE [LARGE SCALE GENOMIC DNA]</scope>
    <source>
        <strain evidence="2 3">TTM-71</strain>
    </source>
</reference>
<evidence type="ECO:0000256" key="1">
    <source>
        <dbReference type="SAM" id="SignalP"/>
    </source>
</evidence>